<evidence type="ECO:0000313" key="3">
    <source>
        <dbReference type="Proteomes" id="UP001066276"/>
    </source>
</evidence>
<gene>
    <name evidence="2" type="ORF">NDU88_008400</name>
</gene>
<keyword evidence="3" id="KW-1185">Reference proteome</keyword>
<feature type="compositionally biased region" description="Polar residues" evidence="1">
    <location>
        <begin position="15"/>
        <end position="30"/>
    </location>
</feature>
<feature type="region of interest" description="Disordered" evidence="1">
    <location>
        <begin position="1"/>
        <end position="32"/>
    </location>
</feature>
<feature type="compositionally biased region" description="Basic residues" evidence="1">
    <location>
        <begin position="1"/>
        <end position="11"/>
    </location>
</feature>
<reference evidence="2" key="1">
    <citation type="journal article" date="2022" name="bioRxiv">
        <title>Sequencing and chromosome-scale assembly of the giantPleurodeles waltlgenome.</title>
        <authorList>
            <person name="Brown T."/>
            <person name="Elewa A."/>
            <person name="Iarovenko S."/>
            <person name="Subramanian E."/>
            <person name="Araus A.J."/>
            <person name="Petzold A."/>
            <person name="Susuki M."/>
            <person name="Suzuki K.-i.T."/>
            <person name="Hayashi T."/>
            <person name="Toyoda A."/>
            <person name="Oliveira C."/>
            <person name="Osipova E."/>
            <person name="Leigh N.D."/>
            <person name="Simon A."/>
            <person name="Yun M.H."/>
        </authorList>
    </citation>
    <scope>NUCLEOTIDE SEQUENCE</scope>
    <source>
        <strain evidence="2">20211129_DDA</strain>
        <tissue evidence="2">Liver</tissue>
    </source>
</reference>
<dbReference type="EMBL" id="JANPWB010000009">
    <property type="protein sequence ID" value="KAJ1155671.1"/>
    <property type="molecule type" value="Genomic_DNA"/>
</dbReference>
<sequence length="70" mass="7966">MPRCYRKLRGRRNLESTLQTKIARSGSTGSRELEREMLHSDGLHTAKGFPLEQDEVHQSLVTARKGDDDV</sequence>
<comment type="caution">
    <text evidence="2">The sequence shown here is derived from an EMBL/GenBank/DDBJ whole genome shotgun (WGS) entry which is preliminary data.</text>
</comment>
<dbReference type="AlphaFoldDB" id="A0AAV7RT27"/>
<organism evidence="2 3">
    <name type="scientific">Pleurodeles waltl</name>
    <name type="common">Iberian ribbed newt</name>
    <dbReference type="NCBI Taxonomy" id="8319"/>
    <lineage>
        <taxon>Eukaryota</taxon>
        <taxon>Metazoa</taxon>
        <taxon>Chordata</taxon>
        <taxon>Craniata</taxon>
        <taxon>Vertebrata</taxon>
        <taxon>Euteleostomi</taxon>
        <taxon>Amphibia</taxon>
        <taxon>Batrachia</taxon>
        <taxon>Caudata</taxon>
        <taxon>Salamandroidea</taxon>
        <taxon>Salamandridae</taxon>
        <taxon>Pleurodelinae</taxon>
        <taxon>Pleurodeles</taxon>
    </lineage>
</organism>
<evidence type="ECO:0000256" key="1">
    <source>
        <dbReference type="SAM" id="MobiDB-lite"/>
    </source>
</evidence>
<proteinExistence type="predicted"/>
<protein>
    <submittedName>
        <fullName evidence="2">Uncharacterized protein</fullName>
    </submittedName>
</protein>
<name>A0AAV7RT27_PLEWA</name>
<accession>A0AAV7RT27</accession>
<evidence type="ECO:0000313" key="2">
    <source>
        <dbReference type="EMBL" id="KAJ1155671.1"/>
    </source>
</evidence>
<dbReference type="Proteomes" id="UP001066276">
    <property type="component" value="Chromosome 5"/>
</dbReference>